<accession>C4JUP9</accession>
<proteinExistence type="inferred from homology"/>
<dbReference type="GeneID" id="8441163"/>
<dbReference type="VEuPathDB" id="FungiDB:UREG_04852"/>
<dbReference type="HOGENOM" id="CLU_767671_0_0_1"/>
<dbReference type="Pfam" id="PF10521">
    <property type="entry name" value="Tti2"/>
    <property type="match status" value="1"/>
</dbReference>
<gene>
    <name evidence="2" type="ORF">UREG_04852</name>
</gene>
<dbReference type="InterPro" id="IPR018870">
    <property type="entry name" value="Tti2"/>
</dbReference>
<dbReference type="EMBL" id="CH476617">
    <property type="protein sequence ID" value="EEP80010.1"/>
    <property type="molecule type" value="Genomic_DNA"/>
</dbReference>
<evidence type="ECO:0000256" key="1">
    <source>
        <dbReference type="ARBA" id="ARBA00034736"/>
    </source>
</evidence>
<dbReference type="OrthoDB" id="6417021at2759"/>
<dbReference type="AlphaFoldDB" id="C4JUP9"/>
<comment type="similarity">
    <text evidence="1">Belongs to the TTI2 family.</text>
</comment>
<dbReference type="KEGG" id="ure:UREG_04852"/>
<dbReference type="RefSeq" id="XP_002584163.1">
    <property type="nucleotide sequence ID" value="XM_002584117.1"/>
</dbReference>
<protein>
    <submittedName>
        <fullName evidence="2">Uncharacterized protein</fullName>
    </submittedName>
</protein>
<evidence type="ECO:0000313" key="2">
    <source>
        <dbReference type="EMBL" id="EEP80010.1"/>
    </source>
</evidence>
<organism evidence="2 3">
    <name type="scientific">Uncinocarpus reesii (strain UAMH 1704)</name>
    <dbReference type="NCBI Taxonomy" id="336963"/>
    <lineage>
        <taxon>Eukaryota</taxon>
        <taxon>Fungi</taxon>
        <taxon>Dikarya</taxon>
        <taxon>Ascomycota</taxon>
        <taxon>Pezizomycotina</taxon>
        <taxon>Eurotiomycetes</taxon>
        <taxon>Eurotiomycetidae</taxon>
        <taxon>Onygenales</taxon>
        <taxon>Onygenaceae</taxon>
        <taxon>Uncinocarpus</taxon>
    </lineage>
</organism>
<dbReference type="Proteomes" id="UP000002058">
    <property type="component" value="Unassembled WGS sequence"/>
</dbReference>
<dbReference type="eggNOG" id="ENOG502S3SJ">
    <property type="taxonomic scope" value="Eukaryota"/>
</dbReference>
<reference evidence="3" key="1">
    <citation type="journal article" date="2009" name="Genome Res.">
        <title>Comparative genomic analyses of the human fungal pathogens Coccidioides and their relatives.</title>
        <authorList>
            <person name="Sharpton T.J."/>
            <person name="Stajich J.E."/>
            <person name="Rounsley S.D."/>
            <person name="Gardner M.J."/>
            <person name="Wortman J.R."/>
            <person name="Jordar V.S."/>
            <person name="Maiti R."/>
            <person name="Kodira C.D."/>
            <person name="Neafsey D.E."/>
            <person name="Zeng Q."/>
            <person name="Hung C.-Y."/>
            <person name="McMahan C."/>
            <person name="Muszewska A."/>
            <person name="Grynberg M."/>
            <person name="Mandel M.A."/>
            <person name="Kellner E.M."/>
            <person name="Barker B.M."/>
            <person name="Galgiani J.N."/>
            <person name="Orbach M.J."/>
            <person name="Kirkland T.N."/>
            <person name="Cole G.T."/>
            <person name="Henn M.R."/>
            <person name="Birren B.W."/>
            <person name="Taylor J.W."/>
        </authorList>
    </citation>
    <scope>NUCLEOTIDE SEQUENCE [LARGE SCALE GENOMIC DNA]</scope>
    <source>
        <strain evidence="3">UAMH 1704</strain>
    </source>
</reference>
<dbReference type="InParanoid" id="C4JUP9"/>
<dbReference type="STRING" id="336963.C4JUP9"/>
<evidence type="ECO:0000313" key="3">
    <source>
        <dbReference type="Proteomes" id="UP000002058"/>
    </source>
</evidence>
<keyword evidence="3" id="KW-1185">Reference proteome</keyword>
<dbReference type="GO" id="GO:0110078">
    <property type="term" value="C:TTT Hsp90 cochaperone complex"/>
    <property type="evidence" value="ECO:0007669"/>
    <property type="project" value="InterPro"/>
</dbReference>
<sequence length="361" mass="40489">MDSYRIAARNWLESADIDDTFHDDFEVIQGVSFRALLGDIEANEKPTTDLDICENILVVQMVVKSVEPEKALVEDERRAADGLISWVSSAILPLAEFEGIWEKVQLATGTSDFSRLISRRIYAEFPIDATREQLLGFKNARIKATLGLTLLKELYRFIPIDETTDPPHSVAVLAAFTDPSDPWTTPTAASAANFLLKPYGRLCQTKSTLFEDVLTRFVKSSFLKTKTPAITSAGRKDVHPVKQPKFDPGLFDKSSKPWKHKDVFVVTILSWTIGQYTPYQPRLCLRGGPHTMSLVPSYINPRGSVNSPSKVRIPSFILRHSNEISRFSSLKEILQPSAIPAYKRRARVPIAKRHSDTSFAP</sequence>
<name>C4JUP9_UNCRE</name>